<evidence type="ECO:0000313" key="2">
    <source>
        <dbReference type="EMBL" id="PMQ19591.1"/>
    </source>
</evidence>
<dbReference type="Gene3D" id="3.30.420.40">
    <property type="match status" value="2"/>
</dbReference>
<organism evidence="2 3">
    <name type="scientific">Glutamicibacter arilaitensis</name>
    <dbReference type="NCBI Taxonomy" id="256701"/>
    <lineage>
        <taxon>Bacteria</taxon>
        <taxon>Bacillati</taxon>
        <taxon>Actinomycetota</taxon>
        <taxon>Actinomycetes</taxon>
        <taxon>Micrococcales</taxon>
        <taxon>Micrococcaceae</taxon>
        <taxon>Glutamicibacter</taxon>
    </lineage>
</organism>
<dbReference type="InterPro" id="IPR036388">
    <property type="entry name" value="WH-like_DNA-bd_sf"/>
</dbReference>
<dbReference type="InterPro" id="IPR036390">
    <property type="entry name" value="WH_DNA-bd_sf"/>
</dbReference>
<sequence length="411" mass="42119">MRQAASTARAATSSAPGNVGDVRKANLARVLSVIAASGNDQRLSRADIAGLSQLTKASVSSLVADLLAAGLVIEIGVHRDGERGRPAVGLILNPARVVMGMEVNVDYIAAGLVDLSGKLLAHEIQPHADHRSAAKEVLAALGELSRRLQDAAAAQGLMILGGGLAVPGLVDDESFTVLQAPNLGWVEQDLDVAALLPEPKTRFRLFNEANASALAQQQLMDAQERDFLFVSGEVGIGGGLIIDAELFVGPQGHAGELGHVVIAPDGKKCSCGGRGCLETIAGQDAILAAANLGAVADGASRQQRISQLYQALETGTEPAVSAVAEAGKSLGIAVASALRLYNVSTVVFGGHFAALEQWLRPAMEASLKAHAPSIAGQARLLCSPLGQTGALVGAARSVVGDLLEAPHQLVG</sequence>
<dbReference type="EMBL" id="PNQX01000002">
    <property type="protein sequence ID" value="PMQ19591.1"/>
    <property type="molecule type" value="Genomic_DNA"/>
</dbReference>
<dbReference type="Gene3D" id="1.10.10.10">
    <property type="entry name" value="Winged helix-like DNA-binding domain superfamily/Winged helix DNA-binding domain"/>
    <property type="match status" value="1"/>
</dbReference>
<dbReference type="GeneID" id="303183845"/>
<dbReference type="InterPro" id="IPR043129">
    <property type="entry name" value="ATPase_NBD"/>
</dbReference>
<dbReference type="PANTHER" id="PTHR18964:SF149">
    <property type="entry name" value="BIFUNCTIONAL UDP-N-ACETYLGLUCOSAMINE 2-EPIMERASE_N-ACETYLMANNOSAMINE KINASE"/>
    <property type="match status" value="1"/>
</dbReference>
<comment type="caution">
    <text evidence="2">The sequence shown here is derived from an EMBL/GenBank/DDBJ whole genome shotgun (WGS) entry which is preliminary data.</text>
</comment>
<dbReference type="SUPFAM" id="SSF46785">
    <property type="entry name" value="Winged helix' DNA-binding domain"/>
    <property type="match status" value="1"/>
</dbReference>
<dbReference type="RefSeq" id="WP_013347612.1">
    <property type="nucleotide sequence ID" value="NZ_JABUYH010000021.1"/>
</dbReference>
<dbReference type="Pfam" id="PF00480">
    <property type="entry name" value="ROK"/>
    <property type="match status" value="1"/>
</dbReference>
<reference evidence="2 3" key="1">
    <citation type="journal article" date="2017" name="Elife">
        <title>Extensive horizontal gene transfer in cheese-associated bacteria.</title>
        <authorList>
            <person name="Bonham K.S."/>
            <person name="Wolfe B.E."/>
            <person name="Dutton R.J."/>
        </authorList>
    </citation>
    <scope>NUCLEOTIDE SEQUENCE [LARGE SCALE GENOMIC DNA]</scope>
    <source>
        <strain evidence="2 3">JB182</strain>
    </source>
</reference>
<accession>A0A2N7S0D3</accession>
<evidence type="ECO:0000313" key="3">
    <source>
        <dbReference type="Proteomes" id="UP000235739"/>
    </source>
</evidence>
<dbReference type="AlphaFoldDB" id="A0A2N7S0D3"/>
<name>A0A2N7S0D3_9MICC</name>
<dbReference type="SUPFAM" id="SSF53067">
    <property type="entry name" value="Actin-like ATPase domain"/>
    <property type="match status" value="1"/>
</dbReference>
<proteinExistence type="inferred from homology"/>
<evidence type="ECO:0000256" key="1">
    <source>
        <dbReference type="ARBA" id="ARBA00006479"/>
    </source>
</evidence>
<dbReference type="OMA" id="FFIRHQQ"/>
<protein>
    <submittedName>
        <fullName evidence="2">ROK family protein</fullName>
    </submittedName>
</protein>
<comment type="similarity">
    <text evidence="1">Belongs to the ROK (NagC/XylR) family.</text>
</comment>
<dbReference type="PANTHER" id="PTHR18964">
    <property type="entry name" value="ROK (REPRESSOR, ORF, KINASE) FAMILY"/>
    <property type="match status" value="1"/>
</dbReference>
<gene>
    <name evidence="2" type="ORF">CIK84_13050</name>
</gene>
<dbReference type="Proteomes" id="UP000235739">
    <property type="component" value="Unassembled WGS sequence"/>
</dbReference>
<dbReference type="InterPro" id="IPR000600">
    <property type="entry name" value="ROK"/>
</dbReference>